<evidence type="ECO:0000256" key="1">
    <source>
        <dbReference type="ARBA" id="ARBA00003383"/>
    </source>
</evidence>
<evidence type="ECO:0000313" key="11">
    <source>
        <dbReference type="Ensembl" id="ENSCJAP00000074444.1"/>
    </source>
</evidence>
<accession>A0A5F4W9S3</accession>
<dbReference type="Bgee" id="ENSCJAG00000014246">
    <property type="expression patterns" value="Expressed in liver and 3 other cell types or tissues"/>
</dbReference>
<reference evidence="11" key="2">
    <citation type="submission" date="2025-08" db="UniProtKB">
        <authorList>
            <consortium name="Ensembl"/>
        </authorList>
    </citation>
    <scope>IDENTIFICATION</scope>
</reference>
<feature type="compositionally biased region" description="Low complexity" evidence="9">
    <location>
        <begin position="79"/>
        <end position="97"/>
    </location>
</feature>
<keyword evidence="6" id="KW-0597">Phosphoprotein</keyword>
<organism evidence="11 12">
    <name type="scientific">Callithrix jacchus</name>
    <name type="common">White-tufted-ear marmoset</name>
    <name type="synonym">Simia Jacchus</name>
    <dbReference type="NCBI Taxonomy" id="9483"/>
    <lineage>
        <taxon>Eukaryota</taxon>
        <taxon>Metazoa</taxon>
        <taxon>Chordata</taxon>
        <taxon>Craniata</taxon>
        <taxon>Vertebrata</taxon>
        <taxon>Euteleostomi</taxon>
        <taxon>Mammalia</taxon>
        <taxon>Eutheria</taxon>
        <taxon>Euarchontoglires</taxon>
        <taxon>Primates</taxon>
        <taxon>Haplorrhini</taxon>
        <taxon>Platyrrhini</taxon>
        <taxon>Cebidae</taxon>
        <taxon>Callitrichinae</taxon>
        <taxon>Callithrix</taxon>
        <taxon>Callithrix</taxon>
    </lineage>
</organism>
<dbReference type="InterPro" id="IPR026999">
    <property type="entry name" value="Alpha-s1_casein"/>
</dbReference>
<gene>
    <name evidence="11" type="primary">CSN1S1</name>
</gene>
<comment type="function">
    <text evidence="1">Important role in the capacity of milk to transport calcium phosphate.</text>
</comment>
<reference evidence="11" key="1">
    <citation type="submission" date="2009-03" db="EMBL/GenBank/DDBJ databases">
        <authorList>
            <person name="Warren W."/>
            <person name="Ye L."/>
            <person name="Minx P."/>
            <person name="Worley K."/>
            <person name="Gibbs R."/>
            <person name="Wilson R.K."/>
        </authorList>
    </citation>
    <scope>NUCLEOTIDE SEQUENCE [LARGE SCALE GENOMIC DNA]</scope>
</reference>
<name>A0A5F4W9S3_CALJA</name>
<sequence length="184" mass="21627">MKLFILTCLVAVALARPKRPLRYLELLQKPSESSEPTPLELREEYINGMNRQRKVLREKQSDEIKNSRNESVENRIMAEPEQSESSTSSSSEETTLSKPEEQFCRLNKYNQLQLQALHAQEQTHRMSENNHVQLPFQQLNQPAAYPYAVWYYPQIRQNLPFPPFSDIFSPIAPENYEKNNVMLW</sequence>
<reference evidence="11" key="3">
    <citation type="submission" date="2025-09" db="UniProtKB">
        <authorList>
            <consortium name="Ensembl"/>
        </authorList>
    </citation>
    <scope>IDENTIFICATION</scope>
</reference>
<comment type="subcellular location">
    <subcellularLocation>
        <location evidence="2">Secreted</location>
    </subcellularLocation>
</comment>
<keyword evidence="8" id="KW-0494">Milk protein</keyword>
<proteinExistence type="inferred from homology"/>
<feature type="compositionally biased region" description="Basic and acidic residues" evidence="9">
    <location>
        <begin position="55"/>
        <end position="78"/>
    </location>
</feature>
<keyword evidence="12" id="KW-1185">Reference proteome</keyword>
<evidence type="ECO:0000256" key="5">
    <source>
        <dbReference type="ARBA" id="ARBA00022525"/>
    </source>
</evidence>
<evidence type="ECO:0000256" key="3">
    <source>
        <dbReference type="ARBA" id="ARBA00010179"/>
    </source>
</evidence>
<dbReference type="PANTHER" id="PTHR10240:SF0">
    <property type="entry name" value="ALPHA-S1-CASEIN"/>
    <property type="match status" value="1"/>
</dbReference>
<evidence type="ECO:0000256" key="2">
    <source>
        <dbReference type="ARBA" id="ARBA00004613"/>
    </source>
</evidence>
<dbReference type="InParanoid" id="A0A5F4W9S3"/>
<dbReference type="GO" id="GO:0005615">
    <property type="term" value="C:extracellular space"/>
    <property type="evidence" value="ECO:0007669"/>
    <property type="project" value="TreeGrafter"/>
</dbReference>
<dbReference type="STRING" id="9483.ENSCJAP00000074444"/>
<feature type="region of interest" description="Disordered" evidence="9">
    <location>
        <begin position="52"/>
        <end position="99"/>
    </location>
</feature>
<dbReference type="Proteomes" id="UP000008225">
    <property type="component" value="Chromosome 3"/>
</dbReference>
<evidence type="ECO:0000256" key="6">
    <source>
        <dbReference type="ARBA" id="ARBA00022553"/>
    </source>
</evidence>
<dbReference type="OMA" id="AYLPAPW"/>
<keyword evidence="7 10" id="KW-0732">Signal</keyword>
<evidence type="ECO:0000256" key="9">
    <source>
        <dbReference type="SAM" id="MobiDB-lite"/>
    </source>
</evidence>
<dbReference type="Ensembl" id="ENSCJAT00000112874.2">
    <property type="protein sequence ID" value="ENSCJAP00000074444.1"/>
    <property type="gene ID" value="ENSCJAG00000014246.5"/>
</dbReference>
<comment type="similarity">
    <text evidence="3">Belongs to the alpha-casein family.</text>
</comment>
<evidence type="ECO:0000256" key="10">
    <source>
        <dbReference type="SAM" id="SignalP"/>
    </source>
</evidence>
<dbReference type="PROSITE" id="PS00306">
    <property type="entry name" value="CASEIN_ALPHA_BETA"/>
    <property type="match status" value="1"/>
</dbReference>
<dbReference type="GO" id="GO:1903496">
    <property type="term" value="P:response to 11-deoxycorticosterone"/>
    <property type="evidence" value="ECO:0007669"/>
    <property type="project" value="TreeGrafter"/>
</dbReference>
<keyword evidence="5" id="KW-0964">Secreted</keyword>
<dbReference type="GeneTree" id="ENSGT00390000017378"/>
<evidence type="ECO:0000256" key="4">
    <source>
        <dbReference type="ARBA" id="ARBA00021479"/>
    </source>
</evidence>
<dbReference type="FunCoup" id="A0A5F4W9S3">
    <property type="interactions" value="24"/>
</dbReference>
<dbReference type="GO" id="GO:0032570">
    <property type="term" value="P:response to progesterone"/>
    <property type="evidence" value="ECO:0007669"/>
    <property type="project" value="TreeGrafter"/>
</dbReference>
<feature type="chain" id="PRO_5023905106" description="Alpha-S1-casein" evidence="10">
    <location>
        <begin position="16"/>
        <end position="184"/>
    </location>
</feature>
<dbReference type="GO" id="GO:0032355">
    <property type="term" value="P:response to estradiol"/>
    <property type="evidence" value="ECO:0007669"/>
    <property type="project" value="TreeGrafter"/>
</dbReference>
<evidence type="ECO:0000256" key="7">
    <source>
        <dbReference type="ARBA" id="ARBA00022729"/>
    </source>
</evidence>
<dbReference type="AlphaFoldDB" id="A0A5F4W9S3"/>
<evidence type="ECO:0000256" key="8">
    <source>
        <dbReference type="ARBA" id="ARBA00022743"/>
    </source>
</evidence>
<evidence type="ECO:0000313" key="12">
    <source>
        <dbReference type="Proteomes" id="UP000008225"/>
    </source>
</evidence>
<feature type="signal peptide" evidence="10">
    <location>
        <begin position="1"/>
        <end position="15"/>
    </location>
</feature>
<dbReference type="InterPro" id="IPR031305">
    <property type="entry name" value="Casein_CS"/>
</dbReference>
<dbReference type="PANTHER" id="PTHR10240">
    <property type="entry name" value="ALPHA-S1-CASEIN"/>
    <property type="match status" value="1"/>
</dbReference>
<dbReference type="GO" id="GO:1903494">
    <property type="term" value="P:response to dehydroepiandrosterone"/>
    <property type="evidence" value="ECO:0007669"/>
    <property type="project" value="TreeGrafter"/>
</dbReference>
<protein>
    <recommendedName>
        <fullName evidence="4">Alpha-S1-casein</fullName>
    </recommendedName>
</protein>